<evidence type="ECO:0000259" key="7">
    <source>
        <dbReference type="PROSITE" id="PS50006"/>
    </source>
</evidence>
<organism evidence="9 10">
    <name type="scientific">Candidatus Wallbacteria bacterium HGW-Wallbacteria-1</name>
    <dbReference type="NCBI Taxonomy" id="2013854"/>
    <lineage>
        <taxon>Bacteria</taxon>
        <taxon>Candidatus Walliibacteriota</taxon>
    </lineage>
</organism>
<dbReference type="SMART" id="SM00240">
    <property type="entry name" value="FHA"/>
    <property type="match status" value="1"/>
</dbReference>
<dbReference type="SUPFAM" id="SSF49879">
    <property type="entry name" value="SMAD/FHA domain"/>
    <property type="match status" value="1"/>
</dbReference>
<comment type="similarity">
    <text evidence="2">Belongs to the adenylyl cyclase class-3 family.</text>
</comment>
<evidence type="ECO:0000256" key="5">
    <source>
        <dbReference type="ARBA" id="ARBA00022989"/>
    </source>
</evidence>
<protein>
    <recommendedName>
        <fullName evidence="11">FHA domain-containing protein</fullName>
    </recommendedName>
</protein>
<evidence type="ECO:0000256" key="1">
    <source>
        <dbReference type="ARBA" id="ARBA00004196"/>
    </source>
</evidence>
<keyword evidence="3" id="KW-1003">Cell membrane</keyword>
<dbReference type="CDD" id="cd07302">
    <property type="entry name" value="CHD"/>
    <property type="match status" value="1"/>
</dbReference>
<dbReference type="SMART" id="SM00044">
    <property type="entry name" value="CYCc"/>
    <property type="match status" value="1"/>
</dbReference>
<dbReference type="PROSITE" id="PS50125">
    <property type="entry name" value="GUANYLATE_CYCLASE_2"/>
    <property type="match status" value="1"/>
</dbReference>
<dbReference type="GO" id="GO:0030313">
    <property type="term" value="C:cell envelope"/>
    <property type="evidence" value="ECO:0007669"/>
    <property type="project" value="UniProtKB-SubCell"/>
</dbReference>
<dbReference type="PANTHER" id="PTHR43081:SF1">
    <property type="entry name" value="ADENYLATE CYCLASE, TERMINAL-DIFFERENTIATION SPECIFIC"/>
    <property type="match status" value="1"/>
</dbReference>
<dbReference type="Proteomes" id="UP000233256">
    <property type="component" value="Unassembled WGS sequence"/>
</dbReference>
<dbReference type="GO" id="GO:0004016">
    <property type="term" value="F:adenylate cyclase activity"/>
    <property type="evidence" value="ECO:0007669"/>
    <property type="project" value="UniProtKB-ARBA"/>
</dbReference>
<feature type="domain" description="FHA" evidence="7">
    <location>
        <begin position="24"/>
        <end position="73"/>
    </location>
</feature>
<dbReference type="InterPro" id="IPR008984">
    <property type="entry name" value="SMAD_FHA_dom_sf"/>
</dbReference>
<evidence type="ECO:0000256" key="6">
    <source>
        <dbReference type="ARBA" id="ARBA00023136"/>
    </source>
</evidence>
<keyword evidence="4" id="KW-0812">Transmembrane</keyword>
<reference evidence="9 10" key="1">
    <citation type="journal article" date="2017" name="ISME J.">
        <title>Potential for microbial H2 and metal transformations associated with novel bacteria and archaea in deep terrestrial subsurface sediments.</title>
        <authorList>
            <person name="Hernsdorf A.W."/>
            <person name="Amano Y."/>
            <person name="Miyakawa K."/>
            <person name="Ise K."/>
            <person name="Suzuki Y."/>
            <person name="Anantharaman K."/>
            <person name="Probst A."/>
            <person name="Burstein D."/>
            <person name="Thomas B.C."/>
            <person name="Banfield J.F."/>
        </authorList>
    </citation>
    <scope>NUCLEOTIDE SEQUENCE [LARGE SCALE GENOMIC DNA]</scope>
    <source>
        <strain evidence="9">HGW-Wallbacteria-1</strain>
    </source>
</reference>
<feature type="domain" description="Guanylate cyclase" evidence="8">
    <location>
        <begin position="339"/>
        <end position="471"/>
    </location>
</feature>
<comment type="caution">
    <text evidence="9">The sequence shown here is derived from an EMBL/GenBank/DDBJ whole genome shotgun (WGS) entry which is preliminary data.</text>
</comment>
<dbReference type="GO" id="GO:0006171">
    <property type="term" value="P:cAMP biosynthetic process"/>
    <property type="evidence" value="ECO:0007669"/>
    <property type="project" value="TreeGrafter"/>
</dbReference>
<evidence type="ECO:0000256" key="3">
    <source>
        <dbReference type="ARBA" id="ARBA00022475"/>
    </source>
</evidence>
<comment type="subcellular location">
    <subcellularLocation>
        <location evidence="1">Cell envelope</location>
    </subcellularLocation>
</comment>
<evidence type="ECO:0000259" key="8">
    <source>
        <dbReference type="PROSITE" id="PS50125"/>
    </source>
</evidence>
<dbReference type="SUPFAM" id="SSF55781">
    <property type="entry name" value="GAF domain-like"/>
    <property type="match status" value="1"/>
</dbReference>
<evidence type="ECO:0000256" key="2">
    <source>
        <dbReference type="ARBA" id="ARBA00005381"/>
    </source>
</evidence>
<evidence type="ECO:0008006" key="11">
    <source>
        <dbReference type="Google" id="ProtNLM"/>
    </source>
</evidence>
<dbReference type="Gene3D" id="3.30.450.40">
    <property type="match status" value="1"/>
</dbReference>
<dbReference type="Pfam" id="PF00211">
    <property type="entry name" value="Guanylate_cyc"/>
    <property type="match status" value="1"/>
</dbReference>
<keyword evidence="6" id="KW-0472">Membrane</keyword>
<dbReference type="PANTHER" id="PTHR43081">
    <property type="entry name" value="ADENYLATE CYCLASE, TERMINAL-DIFFERENTIATION SPECIFIC-RELATED"/>
    <property type="match status" value="1"/>
</dbReference>
<gene>
    <name evidence="9" type="ORF">CVV64_10400</name>
</gene>
<dbReference type="Gene3D" id="3.30.70.1230">
    <property type="entry name" value="Nucleotide cyclase"/>
    <property type="match status" value="1"/>
</dbReference>
<dbReference type="AlphaFoldDB" id="A0A2N1PP61"/>
<name>A0A2N1PP61_9BACT</name>
<dbReference type="PROSITE" id="PS50006">
    <property type="entry name" value="FHA_DOMAIN"/>
    <property type="match status" value="1"/>
</dbReference>
<dbReference type="FunFam" id="3.30.70.1230:FF:000016">
    <property type="entry name" value="Adenylate/guanylate cyclase domain-containing protein"/>
    <property type="match status" value="1"/>
</dbReference>
<dbReference type="Gene3D" id="2.60.200.20">
    <property type="match status" value="1"/>
</dbReference>
<dbReference type="InterPro" id="IPR001054">
    <property type="entry name" value="A/G_cyclase"/>
</dbReference>
<accession>A0A2N1PP61</accession>
<dbReference type="Pfam" id="PF13492">
    <property type="entry name" value="GAF_3"/>
    <property type="match status" value="1"/>
</dbReference>
<dbReference type="SMART" id="SM00065">
    <property type="entry name" value="GAF"/>
    <property type="match status" value="1"/>
</dbReference>
<evidence type="ECO:0000313" key="9">
    <source>
        <dbReference type="EMBL" id="PKK90131.1"/>
    </source>
</evidence>
<evidence type="ECO:0000256" key="4">
    <source>
        <dbReference type="ARBA" id="ARBA00022692"/>
    </source>
</evidence>
<dbReference type="EMBL" id="PGXC01000007">
    <property type="protein sequence ID" value="PKK90131.1"/>
    <property type="molecule type" value="Genomic_DNA"/>
</dbReference>
<keyword evidence="5" id="KW-1133">Transmembrane helix</keyword>
<evidence type="ECO:0000313" key="10">
    <source>
        <dbReference type="Proteomes" id="UP000233256"/>
    </source>
</evidence>
<dbReference type="InterPro" id="IPR029787">
    <property type="entry name" value="Nucleotide_cyclase"/>
</dbReference>
<dbReference type="GO" id="GO:0035556">
    <property type="term" value="P:intracellular signal transduction"/>
    <property type="evidence" value="ECO:0007669"/>
    <property type="project" value="InterPro"/>
</dbReference>
<dbReference type="InterPro" id="IPR029016">
    <property type="entry name" value="GAF-like_dom_sf"/>
</dbReference>
<dbReference type="InterPro" id="IPR003018">
    <property type="entry name" value="GAF"/>
</dbReference>
<sequence>MPRISILHKDTTIASYTVENGRKYTLGRLKECELFVQDPAISRRHAILKVVRDKLLIRDLGSANGFCLNGTRVAEARLDSGQEISIGKLRLLFECDPPTAENQRKTPKKDANYVAEILDSVDGKTPSGKPKVASIPSEPDKTGYRLLLEIARKINTSPDASSMMAMITRILARFMSAQRVMIAFREDNSMRVISCHGCDDPVNNLPSETLSQRVMETGMPATFPMPGSDNVVKPPASIITRGVTAAACVPLTSGKNPIGVIYAERLTGTTPFAMRELTFLINVADLSASAIDNARLREMVKAEAAKRVALERYVSPHIVNDVLAGRQKWELGGKKAIITILFADIRGFTKLSEVMSPRDVVRLLNEYFSEMTDIIFSHSGTLDKFIGDELMALFGAPFEIPNHAEMAVKASIEMRNRLTEMKTSFLRKMLPNFEIGIGINTGEVVAGNIGSLKRMDYTVIGDAVNTASRLVSSARPGQILIHDSTFRSAGPGFRFNSMPPIQVKGKSAPLEIYEVLGLK</sequence>
<dbReference type="InterPro" id="IPR000253">
    <property type="entry name" value="FHA_dom"/>
</dbReference>
<dbReference type="Pfam" id="PF00498">
    <property type="entry name" value="FHA"/>
    <property type="match status" value="1"/>
</dbReference>
<dbReference type="SUPFAM" id="SSF55073">
    <property type="entry name" value="Nucleotide cyclase"/>
    <property type="match status" value="1"/>
</dbReference>
<proteinExistence type="inferred from homology"/>
<dbReference type="CDD" id="cd00060">
    <property type="entry name" value="FHA"/>
    <property type="match status" value="1"/>
</dbReference>
<dbReference type="InterPro" id="IPR050697">
    <property type="entry name" value="Adenylyl/Guanylyl_Cyclase_3/4"/>
</dbReference>